<comment type="caution">
    <text evidence="8">The sequence shown here is derived from an EMBL/GenBank/DDBJ whole genome shotgun (WGS) entry which is preliminary data.</text>
</comment>
<protein>
    <recommendedName>
        <fullName evidence="2 5">Beta-lactamase</fullName>
        <ecNumber evidence="2 5">3.5.2.6</ecNumber>
    </recommendedName>
</protein>
<gene>
    <name evidence="8" type="primary">blaC</name>
    <name evidence="8" type="ORF">GCM10010383_50920</name>
</gene>
<dbReference type="EMBL" id="BMWC01000007">
    <property type="protein sequence ID" value="GGX14570.1"/>
    <property type="molecule type" value="Genomic_DNA"/>
</dbReference>
<dbReference type="Gene3D" id="3.40.710.10">
    <property type="entry name" value="DD-peptidase/beta-lactamase superfamily"/>
    <property type="match status" value="1"/>
</dbReference>
<evidence type="ECO:0000259" key="7">
    <source>
        <dbReference type="Pfam" id="PF13354"/>
    </source>
</evidence>
<evidence type="ECO:0000313" key="9">
    <source>
        <dbReference type="Proteomes" id="UP000617743"/>
    </source>
</evidence>
<dbReference type="InterPro" id="IPR012338">
    <property type="entry name" value="Beta-lactam/transpept-like"/>
</dbReference>
<evidence type="ECO:0000256" key="6">
    <source>
        <dbReference type="SAM" id="MobiDB-lite"/>
    </source>
</evidence>
<evidence type="ECO:0000313" key="8">
    <source>
        <dbReference type="EMBL" id="GGX14570.1"/>
    </source>
</evidence>
<evidence type="ECO:0000256" key="2">
    <source>
        <dbReference type="ARBA" id="ARBA00012865"/>
    </source>
</evidence>
<evidence type="ECO:0000256" key="5">
    <source>
        <dbReference type="RuleBase" id="RU361140"/>
    </source>
</evidence>
<accession>A0ABQ2XGB5</accession>
<dbReference type="Proteomes" id="UP000617743">
    <property type="component" value="Unassembled WGS sequence"/>
</dbReference>
<keyword evidence="4 5" id="KW-0046">Antibiotic resistance</keyword>
<proteinExistence type="inferred from homology"/>
<feature type="compositionally biased region" description="Low complexity" evidence="6">
    <location>
        <begin position="1"/>
        <end position="11"/>
    </location>
</feature>
<feature type="domain" description="Beta-lactamase class A catalytic" evidence="7">
    <location>
        <begin position="85"/>
        <end position="302"/>
    </location>
</feature>
<comment type="similarity">
    <text evidence="1 5">Belongs to the class-A beta-lactamase family.</text>
</comment>
<organism evidence="8 9">
    <name type="scientific">Streptomyces lomondensis</name>
    <dbReference type="NCBI Taxonomy" id="68229"/>
    <lineage>
        <taxon>Bacteria</taxon>
        <taxon>Bacillati</taxon>
        <taxon>Actinomycetota</taxon>
        <taxon>Actinomycetes</taxon>
        <taxon>Kitasatosporales</taxon>
        <taxon>Streptomycetaceae</taxon>
        <taxon>Streptomyces</taxon>
    </lineage>
</organism>
<reference evidence="9" key="1">
    <citation type="journal article" date="2019" name="Int. J. Syst. Evol. Microbiol.">
        <title>The Global Catalogue of Microorganisms (GCM) 10K type strain sequencing project: providing services to taxonomists for standard genome sequencing and annotation.</title>
        <authorList>
            <consortium name="The Broad Institute Genomics Platform"/>
            <consortium name="The Broad Institute Genome Sequencing Center for Infectious Disease"/>
            <person name="Wu L."/>
            <person name="Ma J."/>
        </authorList>
    </citation>
    <scope>NUCLEOTIDE SEQUENCE [LARGE SCALE GENOMIC DNA]</scope>
    <source>
        <strain evidence="9">JCM 4866</strain>
    </source>
</reference>
<dbReference type="InterPro" id="IPR023650">
    <property type="entry name" value="Beta-lactam_class-A_AS"/>
</dbReference>
<keyword evidence="3 5" id="KW-0378">Hydrolase</keyword>
<dbReference type="InterPro" id="IPR000871">
    <property type="entry name" value="Beta-lactam_class-A"/>
</dbReference>
<name>A0ABQ2XGB5_9ACTN</name>
<sequence>MSADRPAPSRRASSHRDSSRRASPRRAFLAAAALLPLAACGTDDRPAGRADRSAPATRSAPAPSRPPERRLRLADLEREYGARVGVYALATGTGATAAHRADERFAFCSTFKALAAAAVLHHRSPHDLDRRVTYTKADLRSTTPITGRHLATGMTLRQLCDAAVRFSDGAAGNLLMRDIGGPAKLTAYLRQLGDRVSRMDHYEPELHDVPPDDPSDTTTPRAIATDFRKLLLGTALPARDRALLTDWLSHNATAVGARRIRAGLPKGWTVADKTGTGNYGRANDIAVVRPPRTEPLVLAVMTDRPGYDAEPSDALIAEATRRTVAALGL</sequence>
<dbReference type="SUPFAM" id="SSF56601">
    <property type="entry name" value="beta-lactamase/transpeptidase-like"/>
    <property type="match status" value="1"/>
</dbReference>
<feature type="region of interest" description="Disordered" evidence="6">
    <location>
        <begin position="41"/>
        <end position="69"/>
    </location>
</feature>
<dbReference type="RefSeq" id="WP_190052576.1">
    <property type="nucleotide sequence ID" value="NZ_BMWC01000007.1"/>
</dbReference>
<dbReference type="PANTHER" id="PTHR35333">
    <property type="entry name" value="BETA-LACTAMASE"/>
    <property type="match status" value="1"/>
</dbReference>
<dbReference type="InterPro" id="IPR045155">
    <property type="entry name" value="Beta-lactam_cat"/>
</dbReference>
<evidence type="ECO:0000256" key="3">
    <source>
        <dbReference type="ARBA" id="ARBA00022801"/>
    </source>
</evidence>
<evidence type="ECO:0000256" key="4">
    <source>
        <dbReference type="ARBA" id="ARBA00023251"/>
    </source>
</evidence>
<feature type="compositionally biased region" description="Low complexity" evidence="6">
    <location>
        <begin position="53"/>
        <end position="62"/>
    </location>
</feature>
<dbReference type="PROSITE" id="PS00146">
    <property type="entry name" value="BETA_LACTAMASE_A"/>
    <property type="match status" value="1"/>
</dbReference>
<keyword evidence="9" id="KW-1185">Reference proteome</keyword>
<dbReference type="NCBIfam" id="NF033103">
    <property type="entry name" value="bla_class_A"/>
    <property type="match status" value="1"/>
</dbReference>
<dbReference type="PANTHER" id="PTHR35333:SF3">
    <property type="entry name" value="BETA-LACTAMASE-TYPE TRANSPEPTIDASE FOLD CONTAINING PROTEIN"/>
    <property type="match status" value="1"/>
</dbReference>
<comment type="catalytic activity">
    <reaction evidence="5">
        <text>a beta-lactam + H2O = a substituted beta-amino acid</text>
        <dbReference type="Rhea" id="RHEA:20401"/>
        <dbReference type="ChEBI" id="CHEBI:15377"/>
        <dbReference type="ChEBI" id="CHEBI:35627"/>
        <dbReference type="ChEBI" id="CHEBI:140347"/>
        <dbReference type="EC" id="3.5.2.6"/>
    </reaction>
</comment>
<feature type="compositionally biased region" description="Basic and acidic residues" evidence="6">
    <location>
        <begin position="42"/>
        <end position="52"/>
    </location>
</feature>
<feature type="region of interest" description="Disordered" evidence="6">
    <location>
        <begin position="1"/>
        <end position="24"/>
    </location>
</feature>
<dbReference type="Pfam" id="PF13354">
    <property type="entry name" value="Beta-lactamase2"/>
    <property type="match status" value="1"/>
</dbReference>
<dbReference type="PRINTS" id="PR00118">
    <property type="entry name" value="BLACTAMASEA"/>
</dbReference>
<evidence type="ECO:0000256" key="1">
    <source>
        <dbReference type="ARBA" id="ARBA00009009"/>
    </source>
</evidence>
<dbReference type="EC" id="3.5.2.6" evidence="2 5"/>